<organism evidence="1 2">
    <name type="scientific">Plasmopara halstedii</name>
    <name type="common">Downy mildew of sunflower</name>
    <dbReference type="NCBI Taxonomy" id="4781"/>
    <lineage>
        <taxon>Eukaryota</taxon>
        <taxon>Sar</taxon>
        <taxon>Stramenopiles</taxon>
        <taxon>Oomycota</taxon>
        <taxon>Peronosporomycetes</taxon>
        <taxon>Peronosporales</taxon>
        <taxon>Peronosporaceae</taxon>
        <taxon>Plasmopara</taxon>
    </lineage>
</organism>
<dbReference type="GeneID" id="36396063"/>
<keyword evidence="2" id="KW-1185">Reference proteome</keyword>
<dbReference type="STRING" id="4781.A0A0P1AVW4"/>
<protein>
    <submittedName>
        <fullName evidence="1">Puromycin-sensitive aminopeptidase and related aminopeptidases</fullName>
    </submittedName>
</protein>
<sequence length="219" mass="24062">MKQFLYAGRKSRATCALHSRNFCARDGSFGWHSDASKEQSDPDGGEFRITVIYRLGLANNLDVIKEARKRFHAYTGGDLSALSADLRSSVFDIKETFGEAGNAKLLHDLYNKSDFAGKGSDCLGAMGLVSRLSAIGLGRRKLLTRQVGLFVEQVLGDDIGLHVCGVISEFQSESMAVEVEAFMVGNNTLRYKRRLEEALEGMRSKVLFAVATVNLWPCG</sequence>
<keyword evidence="1" id="KW-0378">Hydrolase</keyword>
<dbReference type="AlphaFoldDB" id="A0A0P1AVW4"/>
<proteinExistence type="predicted"/>
<dbReference type="Gene3D" id="1.25.50.20">
    <property type="match status" value="1"/>
</dbReference>
<evidence type="ECO:0000313" key="2">
    <source>
        <dbReference type="Proteomes" id="UP000054928"/>
    </source>
</evidence>
<accession>A0A0P1AVW4</accession>
<dbReference type="GO" id="GO:0004177">
    <property type="term" value="F:aminopeptidase activity"/>
    <property type="evidence" value="ECO:0007669"/>
    <property type="project" value="UniProtKB-KW"/>
</dbReference>
<keyword evidence="1" id="KW-0031">Aminopeptidase</keyword>
<dbReference type="EMBL" id="CCYD01001275">
    <property type="protein sequence ID" value="CEG44660.1"/>
    <property type="molecule type" value="Genomic_DNA"/>
</dbReference>
<evidence type="ECO:0000313" key="1">
    <source>
        <dbReference type="EMBL" id="CEG44660.1"/>
    </source>
</evidence>
<name>A0A0P1AVW4_PLAHL</name>
<reference evidence="2" key="1">
    <citation type="submission" date="2014-09" db="EMBL/GenBank/DDBJ databases">
        <authorList>
            <person name="Sharma Rahul"/>
            <person name="Thines Marco"/>
        </authorList>
    </citation>
    <scope>NUCLEOTIDE SEQUENCE [LARGE SCALE GENOMIC DNA]</scope>
</reference>
<dbReference type="Proteomes" id="UP000054928">
    <property type="component" value="Unassembled WGS sequence"/>
</dbReference>
<keyword evidence="1" id="KW-0645">Protease</keyword>
<dbReference type="RefSeq" id="XP_024581029.1">
    <property type="nucleotide sequence ID" value="XM_024730786.1"/>
</dbReference>